<evidence type="ECO:0000256" key="1">
    <source>
        <dbReference type="SAM" id="MobiDB-lite"/>
    </source>
</evidence>
<feature type="transmembrane region" description="Helical" evidence="2">
    <location>
        <begin position="82"/>
        <end position="103"/>
    </location>
</feature>
<feature type="region of interest" description="Disordered" evidence="1">
    <location>
        <begin position="241"/>
        <end position="276"/>
    </location>
</feature>
<sequence>MSAPLTPPPHPQSESHDATTQGATAHDAAPAPDGARSAARGDGSGGATAGERVGGSRLFAPRSALRAYLQGGPGLRAELRQAALVVGALTAAGLLLGLLWAWLAPRVPLVGEVADGRWVAYLAEIEGEQAVGADGTFTLLAAGFGLLSAGSVFLPARRGGVPVVAGLCAGGLFGSLVAWQTGVSLGPAQDVAARAREVGEGVRFDAPLELHAVSALVVWPVVALLVHLVLTALLVPRDEADPADGGTEHGGTEHGGTEHGGTEHTDGAEEPARGRE</sequence>
<keyword evidence="2" id="KW-0472">Membrane</keyword>
<name>A0ABV3ENG4_9ACTN</name>
<reference evidence="3 4" key="1">
    <citation type="submission" date="2024-06" db="EMBL/GenBank/DDBJ databases">
        <title>The Natural Products Discovery Center: Release of the First 8490 Sequenced Strains for Exploring Actinobacteria Biosynthetic Diversity.</title>
        <authorList>
            <person name="Kalkreuter E."/>
            <person name="Kautsar S.A."/>
            <person name="Yang D."/>
            <person name="Bader C.D."/>
            <person name="Teijaro C.N."/>
            <person name="Fluegel L."/>
            <person name="Davis C.M."/>
            <person name="Simpson J.R."/>
            <person name="Lauterbach L."/>
            <person name="Steele A.D."/>
            <person name="Gui C."/>
            <person name="Meng S."/>
            <person name="Li G."/>
            <person name="Viehrig K."/>
            <person name="Ye F."/>
            <person name="Su P."/>
            <person name="Kiefer A.F."/>
            <person name="Nichols A."/>
            <person name="Cepeda A.J."/>
            <person name="Yan W."/>
            <person name="Fan B."/>
            <person name="Jiang Y."/>
            <person name="Adhikari A."/>
            <person name="Zheng C.-J."/>
            <person name="Schuster L."/>
            <person name="Cowan T.M."/>
            <person name="Smanski M.J."/>
            <person name="Chevrette M.G."/>
            <person name="De Carvalho L.P.S."/>
            <person name="Shen B."/>
        </authorList>
    </citation>
    <scope>NUCLEOTIDE SEQUENCE [LARGE SCALE GENOMIC DNA]</scope>
    <source>
        <strain evidence="3 4">NPDC048117</strain>
    </source>
</reference>
<accession>A0ABV3ENG4</accession>
<evidence type="ECO:0000256" key="2">
    <source>
        <dbReference type="SAM" id="Phobius"/>
    </source>
</evidence>
<keyword evidence="2" id="KW-1133">Transmembrane helix</keyword>
<protein>
    <submittedName>
        <fullName evidence="3">AAA family ATPase</fullName>
    </submittedName>
</protein>
<feature type="transmembrane region" description="Helical" evidence="2">
    <location>
        <begin position="161"/>
        <end position="179"/>
    </location>
</feature>
<dbReference type="EMBL" id="JBEZNA010000018">
    <property type="protein sequence ID" value="MEU9577698.1"/>
    <property type="molecule type" value="Genomic_DNA"/>
</dbReference>
<feature type="transmembrane region" description="Helical" evidence="2">
    <location>
        <begin position="212"/>
        <end position="235"/>
    </location>
</feature>
<organism evidence="3 4">
    <name type="scientific">Streptomyces chilikensis</name>
    <dbReference type="NCBI Taxonomy" id="1194079"/>
    <lineage>
        <taxon>Bacteria</taxon>
        <taxon>Bacillati</taxon>
        <taxon>Actinomycetota</taxon>
        <taxon>Actinomycetes</taxon>
        <taxon>Kitasatosporales</taxon>
        <taxon>Streptomycetaceae</taxon>
        <taxon>Streptomyces</taxon>
    </lineage>
</organism>
<feature type="region of interest" description="Disordered" evidence="1">
    <location>
        <begin position="1"/>
        <end position="53"/>
    </location>
</feature>
<feature type="transmembrane region" description="Helical" evidence="2">
    <location>
        <begin position="136"/>
        <end position="154"/>
    </location>
</feature>
<evidence type="ECO:0000313" key="4">
    <source>
        <dbReference type="Proteomes" id="UP001551584"/>
    </source>
</evidence>
<keyword evidence="4" id="KW-1185">Reference proteome</keyword>
<proteinExistence type="predicted"/>
<keyword evidence="2" id="KW-0812">Transmembrane</keyword>
<dbReference type="Proteomes" id="UP001551584">
    <property type="component" value="Unassembled WGS sequence"/>
</dbReference>
<gene>
    <name evidence="3" type="ORF">AB0D95_10590</name>
</gene>
<comment type="caution">
    <text evidence="3">The sequence shown here is derived from an EMBL/GenBank/DDBJ whole genome shotgun (WGS) entry which is preliminary data.</text>
</comment>
<evidence type="ECO:0000313" key="3">
    <source>
        <dbReference type="EMBL" id="MEU9577698.1"/>
    </source>
</evidence>
<dbReference type="RefSeq" id="WP_359271084.1">
    <property type="nucleotide sequence ID" value="NZ_JBEZNA010000018.1"/>
</dbReference>
<feature type="compositionally biased region" description="Pro residues" evidence="1">
    <location>
        <begin position="1"/>
        <end position="11"/>
    </location>
</feature>
<feature type="compositionally biased region" description="Low complexity" evidence="1">
    <location>
        <begin position="28"/>
        <end position="41"/>
    </location>
</feature>